<dbReference type="EMBL" id="KP211862">
    <property type="protein sequence ID" value="ANV79915.1"/>
    <property type="molecule type" value="Genomic_DNA"/>
</dbReference>
<reference evidence="1" key="1">
    <citation type="submission" date="2014-11" db="EMBL/GenBank/DDBJ databases">
        <authorList>
            <person name="Zhu J."/>
            <person name="Qi W."/>
            <person name="Song R."/>
        </authorList>
    </citation>
    <scope>NUCLEOTIDE SEQUENCE</scope>
</reference>
<protein>
    <recommendedName>
        <fullName evidence="2">DUF1922 domain-containing protein</fullName>
    </recommendedName>
</protein>
<evidence type="ECO:0008006" key="2">
    <source>
        <dbReference type="Google" id="ProtNLM"/>
    </source>
</evidence>
<accession>A0A1B1TCB8</accession>
<name>A0A1B1TCB8_9ARCH</name>
<sequence length="146" mass="16376">MSMQYNLIKCSCGFSFGSTKSKNNYCTKCGSTSNLKLIERFEDADKLARAISFANIPDEISDELILKIKKKESKNKIAKINNEKNLGGLSVLKKATDKDGNLTKSFLDKYLSDEGLIESSSEYLIGQAEVQGFLIRVDENTWNWLS</sequence>
<evidence type="ECO:0000313" key="1">
    <source>
        <dbReference type="EMBL" id="ANV79915.1"/>
    </source>
</evidence>
<reference evidence="1" key="2">
    <citation type="journal article" date="2015" name="ISME J.">
        <title>A new class of marine Euryarchaeota group II from the Mediterranean deep chlorophyll maximum.</title>
        <authorList>
            <person name="Martin-Cuadrado A.B."/>
            <person name="Garcia-Heredia I."/>
            <person name="Molto A.G."/>
            <person name="Lopez-Ubeda R."/>
            <person name="Kimes N."/>
            <person name="Lopez-Garcia P."/>
            <person name="Moreira D."/>
            <person name="Rodriguez-Valera F."/>
        </authorList>
    </citation>
    <scope>NUCLEOTIDE SEQUENCE</scope>
</reference>
<organism evidence="1">
    <name type="scientific">uncultured Poseidoniia archaeon</name>
    <dbReference type="NCBI Taxonomy" id="1697135"/>
    <lineage>
        <taxon>Archaea</taxon>
        <taxon>Methanobacteriati</taxon>
        <taxon>Thermoplasmatota</taxon>
        <taxon>Candidatus Poseidoniia</taxon>
        <taxon>environmental samples</taxon>
    </lineage>
</organism>
<proteinExistence type="predicted"/>
<dbReference type="AlphaFoldDB" id="A0A1B1TCB8"/>